<comment type="caution">
    <text evidence="4">The sequence shown here is derived from an EMBL/GenBank/DDBJ whole genome shotgun (WGS) entry which is preliminary data.</text>
</comment>
<dbReference type="SUPFAM" id="SSF46689">
    <property type="entry name" value="Homeodomain-like"/>
    <property type="match status" value="1"/>
</dbReference>
<evidence type="ECO:0000259" key="3">
    <source>
        <dbReference type="Pfam" id="PF17754"/>
    </source>
</evidence>
<dbReference type="RefSeq" id="WP_344307155.1">
    <property type="nucleotide sequence ID" value="NZ_BAAANY010000002.1"/>
</dbReference>
<dbReference type="Gene3D" id="1.10.357.10">
    <property type="entry name" value="Tetracycline Repressor, domain 2"/>
    <property type="match status" value="1"/>
</dbReference>
<protein>
    <submittedName>
        <fullName evidence="4">TetR/AcrR family transcriptional regulator</fullName>
    </submittedName>
</protein>
<evidence type="ECO:0000259" key="2">
    <source>
        <dbReference type="Pfam" id="PF00440"/>
    </source>
</evidence>
<organism evidence="4 5">
    <name type="scientific">Fodinicola feengrottensis</name>
    <dbReference type="NCBI Taxonomy" id="435914"/>
    <lineage>
        <taxon>Bacteria</taxon>
        <taxon>Bacillati</taxon>
        <taxon>Actinomycetota</taxon>
        <taxon>Actinomycetes</taxon>
        <taxon>Mycobacteriales</taxon>
        <taxon>Fodinicola</taxon>
    </lineage>
</organism>
<accession>A0ABN2FVU4</accession>
<feature type="domain" description="HTH tetR-type" evidence="2">
    <location>
        <begin position="44"/>
        <end position="80"/>
    </location>
</feature>
<proteinExistence type="predicted"/>
<name>A0ABN2FVU4_9ACTN</name>
<dbReference type="InterPro" id="IPR009057">
    <property type="entry name" value="Homeodomain-like_sf"/>
</dbReference>
<evidence type="ECO:0000313" key="5">
    <source>
        <dbReference type="Proteomes" id="UP001500618"/>
    </source>
</evidence>
<dbReference type="InterPro" id="IPR001647">
    <property type="entry name" value="HTH_TetR"/>
</dbReference>
<gene>
    <name evidence="4" type="ORF">GCM10009765_07700</name>
</gene>
<reference evidence="4 5" key="1">
    <citation type="journal article" date="2019" name="Int. J. Syst. Evol. Microbiol.">
        <title>The Global Catalogue of Microorganisms (GCM) 10K type strain sequencing project: providing services to taxonomists for standard genome sequencing and annotation.</title>
        <authorList>
            <consortium name="The Broad Institute Genomics Platform"/>
            <consortium name="The Broad Institute Genome Sequencing Center for Infectious Disease"/>
            <person name="Wu L."/>
            <person name="Ma J."/>
        </authorList>
    </citation>
    <scope>NUCLEOTIDE SEQUENCE [LARGE SCALE GENOMIC DNA]</scope>
    <source>
        <strain evidence="4 5">JCM 14718</strain>
    </source>
</reference>
<dbReference type="Pfam" id="PF00440">
    <property type="entry name" value="TetR_N"/>
    <property type="match status" value="1"/>
</dbReference>
<dbReference type="InterPro" id="IPR041347">
    <property type="entry name" value="MftR_C"/>
</dbReference>
<feature type="domain" description="MftR C-terminal" evidence="3">
    <location>
        <begin position="109"/>
        <end position="211"/>
    </location>
</feature>
<evidence type="ECO:0000313" key="4">
    <source>
        <dbReference type="EMBL" id="GAA1660682.1"/>
    </source>
</evidence>
<keyword evidence="5" id="KW-1185">Reference proteome</keyword>
<dbReference type="Pfam" id="PF17754">
    <property type="entry name" value="TetR_C_14"/>
    <property type="match status" value="1"/>
</dbReference>
<sequence>MTADNEAGLVFQKHGNLVLVTAEDNPDLGLRDRKKAATREALGAAALRLALTNGPENVRVNDIADAVGVSPRTYNNYFHSTLHAICVALAADRALRVGQAVRTRPADEPLLTVVTEAIVKQYAGDAEPTKETVALITSAPALTSEYAKTVGALEYPLAAAIQARTGPGPMPAVVAAAVSAAARVATENWLQDEETRPFEAVLRESLAIVAPILLAADVRPG</sequence>
<keyword evidence="1" id="KW-0238">DNA-binding</keyword>
<dbReference type="Proteomes" id="UP001500618">
    <property type="component" value="Unassembled WGS sequence"/>
</dbReference>
<dbReference type="EMBL" id="BAAANY010000002">
    <property type="protein sequence ID" value="GAA1660682.1"/>
    <property type="molecule type" value="Genomic_DNA"/>
</dbReference>
<evidence type="ECO:0000256" key="1">
    <source>
        <dbReference type="ARBA" id="ARBA00023125"/>
    </source>
</evidence>
<dbReference type="Gene3D" id="1.10.10.60">
    <property type="entry name" value="Homeodomain-like"/>
    <property type="match status" value="1"/>
</dbReference>